<evidence type="ECO:0008006" key="3">
    <source>
        <dbReference type="Google" id="ProtNLM"/>
    </source>
</evidence>
<dbReference type="InterPro" id="IPR036691">
    <property type="entry name" value="Endo/exonu/phosph_ase_sf"/>
</dbReference>
<sequence length="227" mass="25130">MTAGAAHSKAQSQSFASRILSFLEASDLPQPQHLLDALAPTSVRSLRAMARQVVTSASSRPSTYDLWGFRKPIRGSGGNASYLLANRVQWLILQGLLDVDVGFANIYAPNDSLSRCLLWEALAQNLPQTCRWILLGDFNMVERRADKTCQSAALVPMRKRIIFNGMKGALKVDEPPLSAHSLPFSCDNQRPQAAHSLARLNRLYMFEAYPGVADRILLEYSIRGDIV</sequence>
<dbReference type="Gene3D" id="3.60.10.10">
    <property type="entry name" value="Endonuclease/exonuclease/phosphatase"/>
    <property type="match status" value="1"/>
</dbReference>
<evidence type="ECO:0000313" key="2">
    <source>
        <dbReference type="Proteomes" id="UP000077202"/>
    </source>
</evidence>
<proteinExistence type="predicted"/>
<dbReference type="EMBL" id="LVLJ01001380">
    <property type="protein sequence ID" value="OAE29935.1"/>
    <property type="molecule type" value="Genomic_DNA"/>
</dbReference>
<protein>
    <recommendedName>
        <fullName evidence="3">Endonuclease/exonuclease/phosphatase domain-containing protein</fullName>
    </recommendedName>
</protein>
<evidence type="ECO:0000313" key="1">
    <source>
        <dbReference type="EMBL" id="OAE29935.1"/>
    </source>
</evidence>
<comment type="caution">
    <text evidence="1">The sequence shown here is derived from an EMBL/GenBank/DDBJ whole genome shotgun (WGS) entry which is preliminary data.</text>
</comment>
<gene>
    <name evidence="1" type="ORF">AXG93_773s1760</name>
</gene>
<name>A0A176WCH4_MARPO</name>
<dbReference type="Proteomes" id="UP000077202">
    <property type="component" value="Unassembled WGS sequence"/>
</dbReference>
<keyword evidence="2" id="KW-1185">Reference proteome</keyword>
<dbReference type="AlphaFoldDB" id="A0A176WCH4"/>
<reference evidence="1" key="1">
    <citation type="submission" date="2016-03" db="EMBL/GenBank/DDBJ databases">
        <title>Mechanisms controlling the formation of the plant cell surface in tip-growing cells are functionally conserved among land plants.</title>
        <authorList>
            <person name="Honkanen S."/>
            <person name="Jones V.A."/>
            <person name="Morieri G."/>
            <person name="Champion C."/>
            <person name="Hetherington A.J."/>
            <person name="Kelly S."/>
            <person name="Saint-Marcoux D."/>
            <person name="Proust H."/>
            <person name="Prescott H."/>
            <person name="Dolan L."/>
        </authorList>
    </citation>
    <scope>NUCLEOTIDE SEQUENCE [LARGE SCALE GENOMIC DNA]</scope>
    <source>
        <tissue evidence="1">Whole gametophyte</tissue>
    </source>
</reference>
<dbReference type="SUPFAM" id="SSF56219">
    <property type="entry name" value="DNase I-like"/>
    <property type="match status" value="1"/>
</dbReference>
<accession>A0A176WCH4</accession>
<organism evidence="1 2">
    <name type="scientific">Marchantia polymorpha subsp. ruderalis</name>
    <dbReference type="NCBI Taxonomy" id="1480154"/>
    <lineage>
        <taxon>Eukaryota</taxon>
        <taxon>Viridiplantae</taxon>
        <taxon>Streptophyta</taxon>
        <taxon>Embryophyta</taxon>
        <taxon>Marchantiophyta</taxon>
        <taxon>Marchantiopsida</taxon>
        <taxon>Marchantiidae</taxon>
        <taxon>Marchantiales</taxon>
        <taxon>Marchantiaceae</taxon>
        <taxon>Marchantia</taxon>
    </lineage>
</organism>